<name>A0A364Y0G2_9BACT</name>
<reference evidence="2 3" key="1">
    <citation type="submission" date="2018-06" db="EMBL/GenBank/DDBJ databases">
        <title>Chryseolinea flavus sp. nov., a member of the phylum Bacteroidetes isolated from soil.</title>
        <authorList>
            <person name="Li Y."/>
            <person name="Wang J."/>
        </authorList>
    </citation>
    <scope>NUCLEOTIDE SEQUENCE [LARGE SCALE GENOMIC DNA]</scope>
    <source>
        <strain evidence="2 3">SDU1-6</strain>
    </source>
</reference>
<dbReference type="Proteomes" id="UP000251889">
    <property type="component" value="Unassembled WGS sequence"/>
</dbReference>
<evidence type="ECO:0000313" key="2">
    <source>
        <dbReference type="EMBL" id="RAW00159.1"/>
    </source>
</evidence>
<dbReference type="EMBL" id="QMFY01000008">
    <property type="protein sequence ID" value="RAW00159.1"/>
    <property type="molecule type" value="Genomic_DNA"/>
</dbReference>
<dbReference type="PANTHER" id="PTHR43845:SF1">
    <property type="entry name" value="BLR5969 PROTEIN"/>
    <property type="match status" value="1"/>
</dbReference>
<keyword evidence="3" id="KW-1185">Reference proteome</keyword>
<dbReference type="InterPro" id="IPR000873">
    <property type="entry name" value="AMP-dep_synth/lig_dom"/>
</dbReference>
<dbReference type="Pfam" id="PF00501">
    <property type="entry name" value="AMP-binding"/>
    <property type="match status" value="1"/>
</dbReference>
<accession>A0A364Y0G2</accession>
<dbReference type="GO" id="GO:0016874">
    <property type="term" value="F:ligase activity"/>
    <property type="evidence" value="ECO:0007669"/>
    <property type="project" value="UniProtKB-KW"/>
</dbReference>
<dbReference type="PANTHER" id="PTHR43845">
    <property type="entry name" value="BLR5969 PROTEIN"/>
    <property type="match status" value="1"/>
</dbReference>
<organism evidence="2 3">
    <name type="scientific">Pseudochryseolinea flava</name>
    <dbReference type="NCBI Taxonomy" id="2059302"/>
    <lineage>
        <taxon>Bacteria</taxon>
        <taxon>Pseudomonadati</taxon>
        <taxon>Bacteroidota</taxon>
        <taxon>Cytophagia</taxon>
        <taxon>Cytophagales</taxon>
        <taxon>Fulvivirgaceae</taxon>
        <taxon>Pseudochryseolinea</taxon>
    </lineage>
</organism>
<dbReference type="Gene3D" id="3.40.50.12780">
    <property type="entry name" value="N-terminal domain of ligase-like"/>
    <property type="match status" value="1"/>
</dbReference>
<dbReference type="InterPro" id="IPR042099">
    <property type="entry name" value="ANL_N_sf"/>
</dbReference>
<evidence type="ECO:0000313" key="3">
    <source>
        <dbReference type="Proteomes" id="UP000251889"/>
    </source>
</evidence>
<keyword evidence="2" id="KW-0436">Ligase</keyword>
<gene>
    <name evidence="2" type="ORF">DQQ10_16555</name>
</gene>
<dbReference type="AlphaFoldDB" id="A0A364Y0G2"/>
<dbReference type="RefSeq" id="WP_112747997.1">
    <property type="nucleotide sequence ID" value="NZ_QMFY01000008.1"/>
</dbReference>
<dbReference type="Gene3D" id="3.30.300.30">
    <property type="match status" value="1"/>
</dbReference>
<dbReference type="OrthoDB" id="580775at2"/>
<protein>
    <submittedName>
        <fullName evidence="2">Phenylacetate--CoA ligase family protein</fullName>
    </submittedName>
</protein>
<dbReference type="SUPFAM" id="SSF56801">
    <property type="entry name" value="Acetyl-CoA synthetase-like"/>
    <property type="match status" value="1"/>
</dbReference>
<comment type="caution">
    <text evidence="2">The sequence shown here is derived from an EMBL/GenBank/DDBJ whole genome shotgun (WGS) entry which is preliminary data.</text>
</comment>
<proteinExistence type="predicted"/>
<sequence length="434" mass="48140">MNLTPDIEFASAHDIAAMQYEKLTALLSYLQTHSPFYQRHFSKHAIDLNAVKSIADLASITPVTKDDLQRENWDFICVPRHKIVEYTSTSGTLGKPVTVPLSANDIKRLAYNEAISFACADGDKHDLYQLMLTMDRQFMAGLAYFEGIRQLGAGLIRVGPGLPAMQWEVIHRLQPTAIVAVPSFVVKLLEYAVQHGIDPNKTSVKKVICIGESIRTADLSLNALGQKITAQWNVVLFGTYAATEMQTAFPECRHGRGGHLHPELIIVEILDDDNNVVKPGQAGEVTITTLGVEAMPLLRYKTGDIAKAFVEPCACGRNTIRLSPVLGRKQHMLKVKGTTLFPPAIFEVLNKTRGVRDYVVEVTDSALGTDELMIYVLAEEENEPVSKQLLSAFQSQLRVVPALQFVDPRALEELQGVGTNRKVSRFMDRRSINK</sequence>
<evidence type="ECO:0000259" key="1">
    <source>
        <dbReference type="Pfam" id="PF00501"/>
    </source>
</evidence>
<dbReference type="InterPro" id="IPR045851">
    <property type="entry name" value="AMP-bd_C_sf"/>
</dbReference>
<feature type="domain" description="AMP-dependent synthetase/ligase" evidence="1">
    <location>
        <begin position="89"/>
        <end position="289"/>
    </location>
</feature>